<dbReference type="Pfam" id="PF07690">
    <property type="entry name" value="MFS_1"/>
    <property type="match status" value="1"/>
</dbReference>
<evidence type="ECO:0000256" key="6">
    <source>
        <dbReference type="SAM" id="Phobius"/>
    </source>
</evidence>
<dbReference type="InterPro" id="IPR011701">
    <property type="entry name" value="MFS"/>
</dbReference>
<sequence>MSTAPMAKGTAMSSRPTPALPWWGLLALSTAAFTAVLTELLPAGLLPRMAPALGVSEGRVGFLVTGYALASFLAAIPLTAALRGQPRRRVLIGTLVGFACCNAVTALSTSYALTFTVRLTAGVMGGTLWAMLVGYAARMVPAERRGRAIAVVLAGITLALSLGVPAGSALAEALGWRAAFAVPAVLAALLVVWVRWQVPDFPGEAAGTHVPLRRVAGLPGIVPILSVTLLLLLGHQAIYTYVAPFAEHVGFGHTGLVLLVFGLATVVGIWIVGVLVDAHLRRTLLTSLAVIAGAMLALGLAARSPAVLLVAVALWGAAFGGAPTLIQTALVDASGPAHADVATSLQTTVYNTGIAAGSFTGGLVLEDAGASALPWTAFPLVAGALVVVVVGRRMAFPVRRRAGDARLVDGRAVDGRGVDGRGAGGRPVGGRSKASVVSCVCDTAAAASRESTAMRPSQ</sequence>
<feature type="transmembrane region" description="Helical" evidence="6">
    <location>
        <begin position="372"/>
        <end position="391"/>
    </location>
</feature>
<comment type="subcellular location">
    <subcellularLocation>
        <location evidence="1">Cell membrane</location>
        <topology evidence="1">Multi-pass membrane protein</topology>
    </subcellularLocation>
</comment>
<dbReference type="PANTHER" id="PTHR43124:SF3">
    <property type="entry name" value="CHLORAMPHENICOL EFFLUX PUMP RV0191"/>
    <property type="match status" value="1"/>
</dbReference>
<keyword evidence="5 6" id="KW-0472">Membrane</keyword>
<evidence type="ECO:0000313" key="8">
    <source>
        <dbReference type="EMBL" id="XDQ31010.1"/>
    </source>
</evidence>
<evidence type="ECO:0000256" key="5">
    <source>
        <dbReference type="ARBA" id="ARBA00023136"/>
    </source>
</evidence>
<dbReference type="CDD" id="cd17324">
    <property type="entry name" value="MFS_NepI_like"/>
    <property type="match status" value="1"/>
</dbReference>
<dbReference type="InterPro" id="IPR020846">
    <property type="entry name" value="MFS_dom"/>
</dbReference>
<dbReference type="EMBL" id="CP163435">
    <property type="protein sequence ID" value="XDQ31010.1"/>
    <property type="molecule type" value="Genomic_DNA"/>
</dbReference>
<dbReference type="SUPFAM" id="SSF103473">
    <property type="entry name" value="MFS general substrate transporter"/>
    <property type="match status" value="1"/>
</dbReference>
<feature type="transmembrane region" description="Helical" evidence="6">
    <location>
        <begin position="288"/>
        <end position="315"/>
    </location>
</feature>
<keyword evidence="4 6" id="KW-1133">Transmembrane helix</keyword>
<feature type="transmembrane region" description="Helical" evidence="6">
    <location>
        <begin position="119"/>
        <end position="137"/>
    </location>
</feature>
<evidence type="ECO:0000256" key="3">
    <source>
        <dbReference type="ARBA" id="ARBA00022692"/>
    </source>
</evidence>
<dbReference type="GO" id="GO:0005886">
    <property type="term" value="C:plasma membrane"/>
    <property type="evidence" value="ECO:0007669"/>
    <property type="project" value="UniProtKB-SubCell"/>
</dbReference>
<evidence type="ECO:0000259" key="7">
    <source>
        <dbReference type="PROSITE" id="PS50850"/>
    </source>
</evidence>
<dbReference type="InterPro" id="IPR036259">
    <property type="entry name" value="MFS_trans_sf"/>
</dbReference>
<reference evidence="8" key="1">
    <citation type="submission" date="2024-07" db="EMBL/GenBank/DDBJ databases">
        <authorList>
            <person name="Yu S.T."/>
        </authorList>
    </citation>
    <scope>NUCLEOTIDE SEQUENCE</scope>
    <source>
        <strain evidence="8">R21</strain>
    </source>
</reference>
<feature type="transmembrane region" description="Helical" evidence="6">
    <location>
        <begin position="255"/>
        <end position="276"/>
    </location>
</feature>
<proteinExistence type="predicted"/>
<name>A0AB39PN42_9ACTN</name>
<accession>A0AB39PN42</accession>
<feature type="transmembrane region" description="Helical" evidence="6">
    <location>
        <begin position="58"/>
        <end position="78"/>
    </location>
</feature>
<evidence type="ECO:0000256" key="4">
    <source>
        <dbReference type="ARBA" id="ARBA00022989"/>
    </source>
</evidence>
<protein>
    <submittedName>
        <fullName evidence="8">MFS transporter</fullName>
    </submittedName>
</protein>
<keyword evidence="3 6" id="KW-0812">Transmembrane</keyword>
<dbReference type="PROSITE" id="PS50850">
    <property type="entry name" value="MFS"/>
    <property type="match status" value="1"/>
</dbReference>
<evidence type="ECO:0000256" key="2">
    <source>
        <dbReference type="ARBA" id="ARBA00022475"/>
    </source>
</evidence>
<gene>
    <name evidence="8" type="ORF">AB5J56_42710</name>
</gene>
<dbReference type="Gene3D" id="1.20.1250.20">
    <property type="entry name" value="MFS general substrate transporter like domains"/>
    <property type="match status" value="1"/>
</dbReference>
<feature type="transmembrane region" description="Helical" evidence="6">
    <location>
        <begin position="90"/>
        <end position="113"/>
    </location>
</feature>
<feature type="domain" description="Major facilitator superfamily (MFS) profile" evidence="7">
    <location>
        <begin position="24"/>
        <end position="400"/>
    </location>
</feature>
<feature type="transmembrane region" description="Helical" evidence="6">
    <location>
        <begin position="174"/>
        <end position="194"/>
    </location>
</feature>
<keyword evidence="2" id="KW-1003">Cell membrane</keyword>
<organism evidence="8">
    <name type="scientific">Streptomyces sp. R21</name>
    <dbReference type="NCBI Taxonomy" id="3238627"/>
    <lineage>
        <taxon>Bacteria</taxon>
        <taxon>Bacillati</taxon>
        <taxon>Actinomycetota</taxon>
        <taxon>Actinomycetes</taxon>
        <taxon>Kitasatosporales</taxon>
        <taxon>Streptomycetaceae</taxon>
        <taxon>Streptomyces</taxon>
    </lineage>
</organism>
<feature type="transmembrane region" description="Helical" evidence="6">
    <location>
        <begin position="215"/>
        <end position="235"/>
    </location>
</feature>
<dbReference type="RefSeq" id="WP_369241502.1">
    <property type="nucleotide sequence ID" value="NZ_CP163435.1"/>
</dbReference>
<evidence type="ECO:0000256" key="1">
    <source>
        <dbReference type="ARBA" id="ARBA00004651"/>
    </source>
</evidence>
<dbReference type="AlphaFoldDB" id="A0AB39PN42"/>
<dbReference type="GO" id="GO:0022857">
    <property type="term" value="F:transmembrane transporter activity"/>
    <property type="evidence" value="ECO:0007669"/>
    <property type="project" value="InterPro"/>
</dbReference>
<dbReference type="InterPro" id="IPR050189">
    <property type="entry name" value="MFS_Efflux_Transporters"/>
</dbReference>
<dbReference type="PANTHER" id="PTHR43124">
    <property type="entry name" value="PURINE EFFLUX PUMP PBUE"/>
    <property type="match status" value="1"/>
</dbReference>
<feature type="transmembrane region" description="Helical" evidence="6">
    <location>
        <begin position="149"/>
        <end position="168"/>
    </location>
</feature>